<evidence type="ECO:0000313" key="12">
    <source>
        <dbReference type="Proteomes" id="UP000199648"/>
    </source>
</evidence>
<keyword evidence="7 10" id="KW-0249">Electron transport</keyword>
<feature type="modified residue" description="FMN phosphoryl threonine" evidence="10">
    <location>
        <position position="180"/>
    </location>
</feature>
<evidence type="ECO:0000256" key="5">
    <source>
        <dbReference type="ARBA" id="ARBA00022692"/>
    </source>
</evidence>
<feature type="transmembrane region" description="Helical" evidence="10">
    <location>
        <begin position="316"/>
        <end position="335"/>
    </location>
</feature>
<dbReference type="GO" id="GO:0005886">
    <property type="term" value="C:plasma membrane"/>
    <property type="evidence" value="ECO:0007669"/>
    <property type="project" value="UniProtKB-SubCell"/>
</dbReference>
<sequence length="346" mass="36650">MAEINSSSPYAHNPHNVTGVMLAVVYALIPATLVYVWLFGPGVLLNIGIAAVFALAAEAAVLAWRGTPVRPALSDGSALVTALLLGLALPPLSPWWLTTVGILFAIVIAKQLYGGLGFNPFNPAMVGYVALLISFPVEMTTWLAPESLRSGELGFGAMLSYVFTGNLPAGLTLDSITAATPLDEMKTQLSLGQTVDEIRTASPLFAQFGGTGWQLINGAFLLGGLWLLARRVITWHAPVGLLGTLFLLAGFFHFFDASQYPGPLFHIASGGVLLGAFFVVTDPISGATSNKGRLLFGAGAGALIYVIRTFGGYPDAVAFSVLLMNMAAPMIDYYTQPRVYGHVRKD</sequence>
<evidence type="ECO:0000256" key="8">
    <source>
        <dbReference type="ARBA" id="ARBA00022989"/>
    </source>
</evidence>
<feature type="transmembrane region" description="Helical" evidence="10">
    <location>
        <begin position="260"/>
        <end position="280"/>
    </location>
</feature>
<evidence type="ECO:0000256" key="9">
    <source>
        <dbReference type="ARBA" id="ARBA00023136"/>
    </source>
</evidence>
<evidence type="ECO:0000256" key="10">
    <source>
        <dbReference type="HAMAP-Rule" id="MF_00462"/>
    </source>
</evidence>
<comment type="cofactor">
    <cofactor evidence="10">
        <name>FMN</name>
        <dbReference type="ChEBI" id="CHEBI:58210"/>
    </cofactor>
</comment>
<dbReference type="EC" id="7.-.-.-" evidence="10"/>
<dbReference type="GO" id="GO:0055085">
    <property type="term" value="P:transmembrane transport"/>
    <property type="evidence" value="ECO:0007669"/>
    <property type="project" value="InterPro"/>
</dbReference>
<dbReference type="Pfam" id="PF03116">
    <property type="entry name" value="NQR2_RnfD_RnfE"/>
    <property type="match status" value="1"/>
</dbReference>
<dbReference type="NCBIfam" id="NF002011">
    <property type="entry name" value="PRK00816.1"/>
    <property type="match status" value="1"/>
</dbReference>
<feature type="transmembrane region" description="Helical" evidence="10">
    <location>
        <begin position="44"/>
        <end position="64"/>
    </location>
</feature>
<keyword evidence="10" id="KW-0997">Cell inner membrane</keyword>
<dbReference type="RefSeq" id="WP_092997230.1">
    <property type="nucleotide sequence ID" value="NZ_FMWD01000007.1"/>
</dbReference>
<dbReference type="GO" id="GO:0022900">
    <property type="term" value="P:electron transport chain"/>
    <property type="evidence" value="ECO:0007669"/>
    <property type="project" value="UniProtKB-UniRule"/>
</dbReference>
<feature type="transmembrane region" description="Helical" evidence="10">
    <location>
        <begin position="125"/>
        <end position="144"/>
    </location>
</feature>
<evidence type="ECO:0000256" key="4">
    <source>
        <dbReference type="ARBA" id="ARBA00022643"/>
    </source>
</evidence>
<keyword evidence="10" id="KW-1003">Cell membrane</keyword>
<keyword evidence="5 10" id="KW-0812">Transmembrane</keyword>
<evidence type="ECO:0000256" key="1">
    <source>
        <dbReference type="ARBA" id="ARBA00022448"/>
    </source>
</evidence>
<dbReference type="InterPro" id="IPR004338">
    <property type="entry name" value="NqrB/RnfD"/>
</dbReference>
<keyword evidence="9 10" id="KW-0472">Membrane</keyword>
<dbReference type="AlphaFoldDB" id="A0A1G5QLV8"/>
<comment type="subcellular location">
    <subcellularLocation>
        <location evidence="10">Cell inner membrane</location>
        <topology evidence="10">Multi-pass membrane protein</topology>
    </subcellularLocation>
</comment>
<protein>
    <recommendedName>
        <fullName evidence="10">Ion-translocating oxidoreductase complex subunit D</fullName>
        <ecNumber evidence="10">7.-.-.-</ecNumber>
    </recommendedName>
    <alternativeName>
        <fullName evidence="10">Rnf electron transport complex subunit D</fullName>
    </alternativeName>
</protein>
<dbReference type="InterPro" id="IPR011303">
    <property type="entry name" value="RnfD_bac"/>
</dbReference>
<dbReference type="PANTHER" id="PTHR30578:SF0">
    <property type="entry name" value="ION-TRANSLOCATING OXIDOREDUCTASE COMPLEX SUBUNIT D"/>
    <property type="match status" value="1"/>
</dbReference>
<keyword evidence="12" id="KW-1185">Reference proteome</keyword>
<comment type="subunit">
    <text evidence="10">The complex is composed of six subunits: RnfA, RnfB, RnfC, RnfD, RnfE and RnfG.</text>
</comment>
<feature type="transmembrane region" description="Helical" evidence="10">
    <location>
        <begin position="235"/>
        <end position="254"/>
    </location>
</feature>
<proteinExistence type="inferred from homology"/>
<keyword evidence="8 10" id="KW-1133">Transmembrane helix</keyword>
<organism evidence="11 12">
    <name type="scientific">Thiohalomonas denitrificans</name>
    <dbReference type="NCBI Taxonomy" id="415747"/>
    <lineage>
        <taxon>Bacteria</taxon>
        <taxon>Pseudomonadati</taxon>
        <taxon>Pseudomonadota</taxon>
        <taxon>Gammaproteobacteria</taxon>
        <taxon>Thiohalomonadales</taxon>
        <taxon>Thiohalomonadaceae</taxon>
        <taxon>Thiohalomonas</taxon>
    </lineage>
</organism>
<dbReference type="Proteomes" id="UP000199648">
    <property type="component" value="Unassembled WGS sequence"/>
</dbReference>
<reference evidence="11 12" key="1">
    <citation type="submission" date="2016-10" db="EMBL/GenBank/DDBJ databases">
        <authorList>
            <person name="de Groot N.N."/>
        </authorList>
    </citation>
    <scope>NUCLEOTIDE SEQUENCE [LARGE SCALE GENOMIC DNA]</scope>
    <source>
        <strain evidence="11 12">HLD2</strain>
    </source>
</reference>
<evidence type="ECO:0000256" key="6">
    <source>
        <dbReference type="ARBA" id="ARBA00022967"/>
    </source>
</evidence>
<comment type="function">
    <text evidence="10">Part of a membrane-bound complex that couples electron transfer with translocation of ions across the membrane.</text>
</comment>
<keyword evidence="4 10" id="KW-0288">FMN</keyword>
<accession>A0A1G5QLV8</accession>
<name>A0A1G5QLV8_9GAMM</name>
<feature type="transmembrane region" description="Helical" evidence="10">
    <location>
        <begin position="211"/>
        <end position="228"/>
    </location>
</feature>
<keyword evidence="2 10" id="KW-0597">Phosphoprotein</keyword>
<feature type="transmembrane region" description="Helical" evidence="10">
    <location>
        <begin position="95"/>
        <end position="113"/>
    </location>
</feature>
<evidence type="ECO:0000256" key="7">
    <source>
        <dbReference type="ARBA" id="ARBA00022982"/>
    </source>
</evidence>
<evidence type="ECO:0000313" key="11">
    <source>
        <dbReference type="EMBL" id="SCZ62803.1"/>
    </source>
</evidence>
<feature type="transmembrane region" description="Helical" evidence="10">
    <location>
        <begin position="20"/>
        <end position="38"/>
    </location>
</feature>
<dbReference type="PANTHER" id="PTHR30578">
    <property type="entry name" value="ELECTRON TRANSPORT COMPLEX PROTEIN RNFD"/>
    <property type="match status" value="1"/>
</dbReference>
<evidence type="ECO:0000256" key="3">
    <source>
        <dbReference type="ARBA" id="ARBA00022630"/>
    </source>
</evidence>
<feature type="transmembrane region" description="Helical" evidence="10">
    <location>
        <begin position="292"/>
        <end position="310"/>
    </location>
</feature>
<comment type="similarity">
    <text evidence="10">Belongs to the NqrB/RnfD family.</text>
</comment>
<dbReference type="STRING" id="415747.SAMN03097708_02348"/>
<dbReference type="EMBL" id="FMWD01000007">
    <property type="protein sequence ID" value="SCZ62803.1"/>
    <property type="molecule type" value="Genomic_DNA"/>
</dbReference>
<keyword evidence="1 10" id="KW-0813">Transport</keyword>
<keyword evidence="3 10" id="KW-0285">Flavoprotein</keyword>
<dbReference type="NCBIfam" id="TIGR01946">
    <property type="entry name" value="rnfD"/>
    <property type="match status" value="1"/>
</dbReference>
<dbReference type="OrthoDB" id="9776359at2"/>
<gene>
    <name evidence="10" type="primary">rnfD</name>
    <name evidence="11" type="ORF">SAMN03097708_02348</name>
</gene>
<dbReference type="HAMAP" id="MF_00462">
    <property type="entry name" value="RsxD_RnfD"/>
    <property type="match status" value="1"/>
</dbReference>
<keyword evidence="6 10" id="KW-1278">Translocase</keyword>
<evidence type="ECO:0000256" key="2">
    <source>
        <dbReference type="ARBA" id="ARBA00022553"/>
    </source>
</evidence>